<dbReference type="Pfam" id="PF10592">
    <property type="entry name" value="AIPR"/>
    <property type="match status" value="1"/>
</dbReference>
<gene>
    <name evidence="2" type="ORF">GK108_10475</name>
</gene>
<dbReference type="AlphaFoldDB" id="A0A6L9L710"/>
<evidence type="ECO:0000259" key="1">
    <source>
        <dbReference type="Pfam" id="PF10592"/>
    </source>
</evidence>
<evidence type="ECO:0000313" key="3">
    <source>
        <dbReference type="Proteomes" id="UP000474175"/>
    </source>
</evidence>
<reference evidence="2 3" key="1">
    <citation type="submission" date="2020-02" db="EMBL/GenBank/DDBJ databases">
        <title>Draft genome sequence of two Spirosoma agri KCTC 52727 and Spirosoma terrae KCTC 52035.</title>
        <authorList>
            <person name="Rojas J."/>
            <person name="Ambika Manirajan B."/>
            <person name="Suarez C."/>
            <person name="Ratering S."/>
            <person name="Schnell S."/>
        </authorList>
    </citation>
    <scope>NUCLEOTIDE SEQUENCE [LARGE SCALE GENOMIC DNA]</scope>
    <source>
        <strain evidence="2 3">KCTC 52035</strain>
    </source>
</reference>
<name>A0A6L9L710_9BACT</name>
<dbReference type="Proteomes" id="UP000474175">
    <property type="component" value="Unassembled WGS sequence"/>
</dbReference>
<keyword evidence="3" id="KW-1185">Reference proteome</keyword>
<protein>
    <recommendedName>
        <fullName evidence="1">Abortive phage infection protein C-terminal domain-containing protein</fullName>
    </recommendedName>
</protein>
<feature type="domain" description="Abortive phage infection protein C-terminal" evidence="1">
    <location>
        <begin position="38"/>
        <end position="99"/>
    </location>
</feature>
<proteinExistence type="predicted"/>
<evidence type="ECO:0000313" key="2">
    <source>
        <dbReference type="EMBL" id="NDU95297.1"/>
    </source>
</evidence>
<dbReference type="InterPro" id="IPR018891">
    <property type="entry name" value="AIPR_C"/>
</dbReference>
<sequence length="124" mass="13520">MACTIKISERFWGKRQTLTRQYVGRLPKNPLTSFTSTTALANTISTKGLRPDDKNRRLDVDGFSIVNGAQTITSAAQFMADNLGADLTAARVSITLIDTEGGSQNRISFLCSVSQRPELSAPIR</sequence>
<accession>A0A6L9L710</accession>
<comment type="caution">
    <text evidence="2">The sequence shown here is derived from an EMBL/GenBank/DDBJ whole genome shotgun (WGS) entry which is preliminary data.</text>
</comment>
<dbReference type="EMBL" id="JAAFZH010000004">
    <property type="protein sequence ID" value="NDU95297.1"/>
    <property type="molecule type" value="Genomic_DNA"/>
</dbReference>
<organism evidence="2 3">
    <name type="scientific">Spirosoma terrae</name>
    <dbReference type="NCBI Taxonomy" id="1968276"/>
    <lineage>
        <taxon>Bacteria</taxon>
        <taxon>Pseudomonadati</taxon>
        <taxon>Bacteroidota</taxon>
        <taxon>Cytophagia</taxon>
        <taxon>Cytophagales</taxon>
        <taxon>Cytophagaceae</taxon>
        <taxon>Spirosoma</taxon>
    </lineage>
</organism>